<sequence length="406" mass="46468">MDMLSKLLPFMDKHLALGLLNHYAQNGEDVGDAMMQLIQTTGLNPDGTIKSEVEELIRTTTATAQPALTEFFDKFEDQNYTYQFKLMETEIAERRTQGELSHEFLAEKKGITHSVMTAIFQLAYLYYDTGAYGDASELLALCQCVSGYDSLPSDMILWGKLMSDIGAVNWQSAMRIAEEIRRLHNASEDDLFGGPNTTTVRARVWLLHWVLFPFFKGGMQYSLQLLYFIFDRRDRDLPYRKVVETVCPHYLRYICAAVLLHRSRAGNFASTAELVESIYEYSDSLTQLVTLIQKASFEDAIALLPEVRRTIKEDYFLADYEEDIIENAKRLIFSKYMSLHSVVSIPYVAAQLDMSKSDAEVWLVNLISESSKHRAKIDSVNEQLNVEPQTRSLETIIYEKLETALR</sequence>
<dbReference type="SMART" id="SM00088">
    <property type="entry name" value="PINT"/>
    <property type="match status" value="1"/>
</dbReference>
<evidence type="ECO:0000256" key="3">
    <source>
        <dbReference type="ARBA" id="ARBA00022917"/>
    </source>
</evidence>
<feature type="domain" description="PCI" evidence="6">
    <location>
        <begin position="214"/>
        <end position="391"/>
    </location>
</feature>
<name>A0A0N0DZE2_LEPPY</name>
<dbReference type="PIRSF" id="PIRSF016255">
    <property type="entry name" value="eIF3e_su6"/>
    <property type="match status" value="1"/>
</dbReference>
<proteinExistence type="inferred from homology"/>
<dbReference type="Pfam" id="PF01399">
    <property type="entry name" value="PCI"/>
    <property type="match status" value="1"/>
</dbReference>
<comment type="subcellular location">
    <subcellularLocation>
        <location evidence="4 5">Cytoplasm</location>
    </subcellularLocation>
</comment>
<gene>
    <name evidence="7" type="ORF">ABB37_01552</name>
</gene>
<dbReference type="OrthoDB" id="417252at2759"/>
<evidence type="ECO:0000256" key="2">
    <source>
        <dbReference type="ARBA" id="ARBA00022540"/>
    </source>
</evidence>
<dbReference type="InterPro" id="IPR000717">
    <property type="entry name" value="PCI_dom"/>
</dbReference>
<evidence type="ECO:0000313" key="7">
    <source>
        <dbReference type="EMBL" id="KPA85185.1"/>
    </source>
</evidence>
<dbReference type="HAMAP" id="MF_03004">
    <property type="entry name" value="eIF3e"/>
    <property type="match status" value="1"/>
</dbReference>
<dbReference type="Proteomes" id="UP000037923">
    <property type="component" value="Unassembled WGS sequence"/>
</dbReference>
<dbReference type="RefSeq" id="XP_015663624.1">
    <property type="nucleotide sequence ID" value="XM_015798104.1"/>
</dbReference>
<dbReference type="InterPro" id="IPR036390">
    <property type="entry name" value="WH_DNA-bd_sf"/>
</dbReference>
<comment type="subunit">
    <text evidence="4 5">Component of the eukaryotic translation initiation factor 3 (eIF-3) complex.</text>
</comment>
<dbReference type="GO" id="GO:0033290">
    <property type="term" value="C:eukaryotic 48S preinitiation complex"/>
    <property type="evidence" value="ECO:0007669"/>
    <property type="project" value="UniProtKB-UniRule"/>
</dbReference>
<dbReference type="GO" id="GO:0071540">
    <property type="term" value="C:eukaryotic translation initiation factor 3 complex, eIF3e"/>
    <property type="evidence" value="ECO:0007669"/>
    <property type="project" value="UniProtKB-UniRule"/>
</dbReference>
<dbReference type="GO" id="GO:0016282">
    <property type="term" value="C:eukaryotic 43S preinitiation complex"/>
    <property type="evidence" value="ECO:0007669"/>
    <property type="project" value="UniProtKB-UniRule"/>
</dbReference>
<organism evidence="7 8">
    <name type="scientific">Leptomonas pyrrhocoris</name>
    <name type="common">Firebug parasite</name>
    <dbReference type="NCBI Taxonomy" id="157538"/>
    <lineage>
        <taxon>Eukaryota</taxon>
        <taxon>Discoba</taxon>
        <taxon>Euglenozoa</taxon>
        <taxon>Kinetoplastea</taxon>
        <taxon>Metakinetoplastina</taxon>
        <taxon>Trypanosomatida</taxon>
        <taxon>Trypanosomatidae</taxon>
        <taxon>Leishmaniinae</taxon>
        <taxon>Leptomonas</taxon>
    </lineage>
</organism>
<keyword evidence="8" id="KW-1185">Reference proteome</keyword>
<keyword evidence="3 4" id="KW-0648">Protein biosynthesis</keyword>
<accession>A0A0N0DZE2</accession>
<dbReference type="FunFam" id="1.25.40.570:FF:000028">
    <property type="entry name" value="Eukaryotic translation initiation factor 3 subunit E"/>
    <property type="match status" value="1"/>
</dbReference>
<dbReference type="AlphaFoldDB" id="A0A0N0DZE2"/>
<dbReference type="InterPro" id="IPR016650">
    <property type="entry name" value="eIF3e"/>
</dbReference>
<evidence type="ECO:0000256" key="4">
    <source>
        <dbReference type="HAMAP-Rule" id="MF_03004"/>
    </source>
</evidence>
<dbReference type="PANTHER" id="PTHR10317">
    <property type="entry name" value="EUKARYOTIC TRANSLATION INITIATION FACTOR 3 SUBUNIT E"/>
    <property type="match status" value="1"/>
</dbReference>
<evidence type="ECO:0000313" key="8">
    <source>
        <dbReference type="Proteomes" id="UP000037923"/>
    </source>
</evidence>
<dbReference type="SMART" id="SM01186">
    <property type="entry name" value="eIF3_N"/>
    <property type="match status" value="1"/>
</dbReference>
<dbReference type="OMA" id="IMEPNRP"/>
<comment type="function">
    <text evidence="4">Component of the eukaryotic translation initiation factor 3 (eIF-3) complex, which is involved in protein synthesis of a specialized repertoire of mRNAs and, together with other initiation factors, stimulates binding of mRNA and methionyl-tRNAi to the 40S ribosome. The eIF-3 complex specifically targets and initiates translation of a subset of mRNAs involved in cell proliferation.</text>
</comment>
<dbReference type="VEuPathDB" id="TriTrypDB:LpyrH10_02_5260"/>
<reference evidence="7 8" key="1">
    <citation type="submission" date="2015-07" db="EMBL/GenBank/DDBJ databases">
        <title>High-quality genome of monoxenous trypanosomatid Leptomonas pyrrhocoris.</title>
        <authorList>
            <person name="Flegontov P."/>
            <person name="Butenko A."/>
            <person name="Firsov S."/>
            <person name="Vlcek C."/>
            <person name="Logacheva M.D."/>
            <person name="Field M."/>
            <person name="Filatov D."/>
            <person name="Flegontova O."/>
            <person name="Gerasimov E."/>
            <person name="Jackson A.P."/>
            <person name="Kelly S."/>
            <person name="Opperdoes F."/>
            <person name="O'Reilly A."/>
            <person name="Votypka J."/>
            <person name="Yurchenko V."/>
            <person name="Lukes J."/>
        </authorList>
    </citation>
    <scope>NUCLEOTIDE SEQUENCE [LARGE SCALE GENOMIC DNA]</scope>
    <source>
        <strain evidence="7">H10</strain>
    </source>
</reference>
<dbReference type="Gene3D" id="1.25.40.570">
    <property type="match status" value="1"/>
</dbReference>
<evidence type="ECO:0000259" key="6">
    <source>
        <dbReference type="PROSITE" id="PS50250"/>
    </source>
</evidence>
<dbReference type="SUPFAM" id="SSF46785">
    <property type="entry name" value="Winged helix' DNA-binding domain"/>
    <property type="match status" value="1"/>
</dbReference>
<dbReference type="Pfam" id="PF09440">
    <property type="entry name" value="eIF3_N"/>
    <property type="match status" value="1"/>
</dbReference>
<dbReference type="InterPro" id="IPR019010">
    <property type="entry name" value="eIF3e_N"/>
</dbReference>
<evidence type="ECO:0000256" key="5">
    <source>
        <dbReference type="PIRNR" id="PIRNR016255"/>
    </source>
</evidence>
<evidence type="ECO:0000256" key="1">
    <source>
        <dbReference type="ARBA" id="ARBA00022490"/>
    </source>
</evidence>
<protein>
    <recommendedName>
        <fullName evidence="4 5">Eukaryotic translation initiation factor 3 subunit E</fullName>
        <shortName evidence="4">eIF3e</shortName>
    </recommendedName>
    <alternativeName>
        <fullName evidence="4">Eukaryotic translation initiation factor 3 subunit 6</fullName>
    </alternativeName>
</protein>
<comment type="caution">
    <text evidence="7">The sequence shown here is derived from an EMBL/GenBank/DDBJ whole genome shotgun (WGS) entry which is preliminary data.</text>
</comment>
<keyword evidence="2 4" id="KW-0396">Initiation factor</keyword>
<dbReference type="EMBL" id="LGTL01000002">
    <property type="protein sequence ID" value="KPA85185.1"/>
    <property type="molecule type" value="Genomic_DNA"/>
</dbReference>
<dbReference type="GO" id="GO:0003743">
    <property type="term" value="F:translation initiation factor activity"/>
    <property type="evidence" value="ECO:0007669"/>
    <property type="project" value="UniProtKB-UniRule"/>
</dbReference>
<comment type="similarity">
    <text evidence="4 5">Belongs to the eIF-3 subunit E family.</text>
</comment>
<keyword evidence="1 4" id="KW-0963">Cytoplasm</keyword>
<dbReference type="GO" id="GO:0001732">
    <property type="term" value="P:formation of cytoplasmic translation initiation complex"/>
    <property type="evidence" value="ECO:0007669"/>
    <property type="project" value="UniProtKB-UniRule"/>
</dbReference>
<dbReference type="PROSITE" id="PS50250">
    <property type="entry name" value="PCI"/>
    <property type="match status" value="1"/>
</dbReference>
<dbReference type="GeneID" id="26901847"/>